<organism evidence="1 2">
    <name type="scientific">Plicaturopsis crispa FD-325 SS-3</name>
    <dbReference type="NCBI Taxonomy" id="944288"/>
    <lineage>
        <taxon>Eukaryota</taxon>
        <taxon>Fungi</taxon>
        <taxon>Dikarya</taxon>
        <taxon>Basidiomycota</taxon>
        <taxon>Agaricomycotina</taxon>
        <taxon>Agaricomycetes</taxon>
        <taxon>Agaricomycetidae</taxon>
        <taxon>Amylocorticiales</taxon>
        <taxon>Amylocorticiaceae</taxon>
        <taxon>Plicatura</taxon>
        <taxon>Plicaturopsis crispa</taxon>
    </lineage>
</organism>
<feature type="non-terminal residue" evidence="1">
    <location>
        <position position="1"/>
    </location>
</feature>
<dbReference type="Pfam" id="PF18759">
    <property type="entry name" value="Plavaka"/>
    <property type="match status" value="1"/>
</dbReference>
<dbReference type="InterPro" id="IPR041078">
    <property type="entry name" value="Plavaka"/>
</dbReference>
<sequence length="215" mass="24617">RAIPQPFWANLPHCDIFASISPDILHQLHKGVFKDHLVKWCTEVATGGAEEIDRRFRAMPGHAGLRHFTKGISTISQWTGNEYREMEKIFVGTLPGCVPPDVIAAARAIVDFIYYSNSNTHTSKSLAKMSAALEEFHTRKEIFVTLGIRTHFNIPKFHSMLHYADAIRNLGSADGYNTEASERLHIDFTKDAYRASKRREYVRQMTLWLQRRESV</sequence>
<evidence type="ECO:0000313" key="1">
    <source>
        <dbReference type="EMBL" id="KII83180.1"/>
    </source>
</evidence>
<dbReference type="AlphaFoldDB" id="A0A0C9SVR1"/>
<keyword evidence="2" id="KW-1185">Reference proteome</keyword>
<dbReference type="HOGENOM" id="CLU_006344_12_2_1"/>
<dbReference type="Proteomes" id="UP000053263">
    <property type="component" value="Unassembled WGS sequence"/>
</dbReference>
<proteinExistence type="predicted"/>
<protein>
    <submittedName>
        <fullName evidence="1">Unplaced genomic scaffold PLICRscaffold_28, whole genome shotgun sequence</fullName>
    </submittedName>
</protein>
<gene>
    <name evidence="1" type="ORF">PLICRDRAFT_77725</name>
</gene>
<accession>A0A0C9SVR1</accession>
<evidence type="ECO:0000313" key="2">
    <source>
        <dbReference type="Proteomes" id="UP000053263"/>
    </source>
</evidence>
<reference evidence="1 2" key="1">
    <citation type="submission" date="2014-06" db="EMBL/GenBank/DDBJ databases">
        <title>Evolutionary Origins and Diversification of the Mycorrhizal Mutualists.</title>
        <authorList>
            <consortium name="DOE Joint Genome Institute"/>
            <consortium name="Mycorrhizal Genomics Consortium"/>
            <person name="Kohler A."/>
            <person name="Kuo A."/>
            <person name="Nagy L.G."/>
            <person name="Floudas D."/>
            <person name="Copeland A."/>
            <person name="Barry K.W."/>
            <person name="Cichocki N."/>
            <person name="Veneault-Fourrey C."/>
            <person name="LaButti K."/>
            <person name="Lindquist E.A."/>
            <person name="Lipzen A."/>
            <person name="Lundell T."/>
            <person name="Morin E."/>
            <person name="Murat C."/>
            <person name="Riley R."/>
            <person name="Ohm R."/>
            <person name="Sun H."/>
            <person name="Tunlid A."/>
            <person name="Henrissat B."/>
            <person name="Grigoriev I.V."/>
            <person name="Hibbett D.S."/>
            <person name="Martin F."/>
        </authorList>
    </citation>
    <scope>NUCLEOTIDE SEQUENCE [LARGE SCALE GENOMIC DNA]</scope>
    <source>
        <strain evidence="1 2">FD-325 SS-3</strain>
    </source>
</reference>
<dbReference type="EMBL" id="KN832581">
    <property type="protein sequence ID" value="KII83180.1"/>
    <property type="molecule type" value="Genomic_DNA"/>
</dbReference>
<name>A0A0C9SVR1_PLICR</name>
<feature type="non-terminal residue" evidence="1">
    <location>
        <position position="215"/>
    </location>
</feature>
<dbReference type="OrthoDB" id="3232941at2759"/>